<accession>A0A9W9K1B6</accession>
<reference evidence="1" key="2">
    <citation type="journal article" date="2023" name="IMA Fungus">
        <title>Comparative genomic study of the Penicillium genus elucidates a diverse pangenome and 15 lateral gene transfer events.</title>
        <authorList>
            <person name="Petersen C."/>
            <person name="Sorensen T."/>
            <person name="Nielsen M.R."/>
            <person name="Sondergaard T.E."/>
            <person name="Sorensen J.L."/>
            <person name="Fitzpatrick D.A."/>
            <person name="Frisvad J.C."/>
            <person name="Nielsen K.L."/>
        </authorList>
    </citation>
    <scope>NUCLEOTIDE SEQUENCE</scope>
    <source>
        <strain evidence="1">IBT 30761</strain>
    </source>
</reference>
<gene>
    <name evidence="2" type="ORF">N7532_002580</name>
    <name evidence="1" type="ORF">N7532_007859</name>
</gene>
<comment type="caution">
    <text evidence="1">The sequence shown here is derived from an EMBL/GenBank/DDBJ whole genome shotgun (WGS) entry which is preliminary data.</text>
</comment>
<keyword evidence="3" id="KW-1185">Reference proteome</keyword>
<dbReference type="EMBL" id="JAPQKI010000009">
    <property type="protein sequence ID" value="KAJ5089175.1"/>
    <property type="molecule type" value="Genomic_DNA"/>
</dbReference>
<reference evidence="1" key="1">
    <citation type="submission" date="2022-11" db="EMBL/GenBank/DDBJ databases">
        <authorList>
            <person name="Petersen C."/>
        </authorList>
    </citation>
    <scope>NUCLEOTIDE SEQUENCE</scope>
    <source>
        <strain evidence="1">IBT 30761</strain>
    </source>
</reference>
<dbReference type="AlphaFoldDB" id="A0A9W9K1B6"/>
<dbReference type="RefSeq" id="XP_056478046.1">
    <property type="nucleotide sequence ID" value="XM_056615074.1"/>
</dbReference>
<evidence type="ECO:0000313" key="3">
    <source>
        <dbReference type="Proteomes" id="UP001149074"/>
    </source>
</evidence>
<evidence type="ECO:0000313" key="1">
    <source>
        <dbReference type="EMBL" id="KAJ5089175.1"/>
    </source>
</evidence>
<dbReference type="Proteomes" id="UP001149074">
    <property type="component" value="Unassembled WGS sequence"/>
</dbReference>
<dbReference type="OrthoDB" id="4377315at2759"/>
<dbReference type="GeneID" id="81354053"/>
<name>A0A9W9K1B6_9EURO</name>
<dbReference type="EMBL" id="JAPQKI010000003">
    <property type="protein sequence ID" value="KAJ5109935.1"/>
    <property type="molecule type" value="Genomic_DNA"/>
</dbReference>
<sequence>MKIPNGIISDESLFQGPVSEEPEYISEVPELVYEEPEPAPEEIPDEGDSEQWTIPQVPANADGWTRASLLPGVGEFVFEGKG</sequence>
<evidence type="ECO:0000313" key="2">
    <source>
        <dbReference type="EMBL" id="KAJ5109935.1"/>
    </source>
</evidence>
<proteinExistence type="predicted"/>
<organism evidence="1 3">
    <name type="scientific">Penicillium argentinense</name>
    <dbReference type="NCBI Taxonomy" id="1131581"/>
    <lineage>
        <taxon>Eukaryota</taxon>
        <taxon>Fungi</taxon>
        <taxon>Dikarya</taxon>
        <taxon>Ascomycota</taxon>
        <taxon>Pezizomycotina</taxon>
        <taxon>Eurotiomycetes</taxon>
        <taxon>Eurotiomycetidae</taxon>
        <taxon>Eurotiales</taxon>
        <taxon>Aspergillaceae</taxon>
        <taxon>Penicillium</taxon>
    </lineage>
</organism>
<protein>
    <submittedName>
        <fullName evidence="1">Uncharacterized protein</fullName>
    </submittedName>
</protein>